<gene>
    <name evidence="2" type="ORF">QI031_30820</name>
</gene>
<proteinExistence type="predicted"/>
<keyword evidence="2" id="KW-0614">Plasmid</keyword>
<dbReference type="KEGG" id="hbq:QI031_30820"/>
<feature type="region of interest" description="Disordered" evidence="1">
    <location>
        <begin position="123"/>
        <end position="146"/>
    </location>
</feature>
<organism evidence="2 3">
    <name type="scientific">Halotia branconii CENA392</name>
    <dbReference type="NCBI Taxonomy" id="1539056"/>
    <lineage>
        <taxon>Bacteria</taxon>
        <taxon>Bacillati</taxon>
        <taxon>Cyanobacteriota</taxon>
        <taxon>Cyanophyceae</taxon>
        <taxon>Nostocales</taxon>
        <taxon>Nodulariaceae</taxon>
        <taxon>Halotia</taxon>
    </lineage>
</organism>
<evidence type="ECO:0000313" key="3">
    <source>
        <dbReference type="Proteomes" id="UP001223520"/>
    </source>
</evidence>
<evidence type="ECO:0000313" key="2">
    <source>
        <dbReference type="EMBL" id="WGV29197.1"/>
    </source>
</evidence>
<dbReference type="EMBL" id="CP124544">
    <property type="protein sequence ID" value="WGV29197.1"/>
    <property type="molecule type" value="Genomic_DNA"/>
</dbReference>
<evidence type="ECO:0000256" key="1">
    <source>
        <dbReference type="SAM" id="MobiDB-lite"/>
    </source>
</evidence>
<protein>
    <submittedName>
        <fullName evidence="2">Uncharacterized protein</fullName>
    </submittedName>
</protein>
<accession>A0AAJ6NYW5</accession>
<sequence>MFETHTTKDGQSMLICQMEDRHLSNTIKSFCREIEKCRKILTQPTAENQLIAVFNPTYSQANLKSQAEKQLKNYHQKLQPYLAEAFLRRLNLVNEVRIAYGRTERVFNSFNIILELPVDNDDDYEDEIDGESDDSHPGHSFHYSDS</sequence>
<dbReference type="AlphaFoldDB" id="A0AAJ6NYW5"/>
<geneLocation type="plasmid" evidence="2 3">
    <name>unnamed1</name>
</geneLocation>
<dbReference type="RefSeq" id="WP_281486390.1">
    <property type="nucleotide sequence ID" value="NZ_CP124544.1"/>
</dbReference>
<keyword evidence="3" id="KW-1185">Reference proteome</keyword>
<dbReference type="Proteomes" id="UP001223520">
    <property type="component" value="Plasmid unnamed1"/>
</dbReference>
<feature type="compositionally biased region" description="Acidic residues" evidence="1">
    <location>
        <begin position="123"/>
        <end position="132"/>
    </location>
</feature>
<feature type="compositionally biased region" description="Basic and acidic residues" evidence="1">
    <location>
        <begin position="133"/>
        <end position="146"/>
    </location>
</feature>
<name>A0AAJ6NYW5_9CYAN</name>
<reference evidence="2 3" key="1">
    <citation type="journal article" date="2023" name="Limnol Oceanogr Lett">
        <title>Environmental adaptations by the intertidal Antarctic cyanobacterium Halotia branconii CENA392 as revealed using long-read genome sequencing.</title>
        <authorList>
            <person name="Dextro R.B."/>
            <person name="Delbaje E."/>
            <person name="Freitas P.N.N."/>
            <person name="Geraldes V."/>
            <person name="Pinto E."/>
            <person name="Long P.F."/>
            <person name="Fiore M.F."/>
        </authorList>
    </citation>
    <scope>NUCLEOTIDE SEQUENCE [LARGE SCALE GENOMIC DNA]</scope>
    <source>
        <strain evidence="2 3">CENA392</strain>
        <plasmid evidence="2 3">unnamed1</plasmid>
    </source>
</reference>